<feature type="domain" description="R13L1/DRL21-like LRR repeat region" evidence="1">
    <location>
        <begin position="27"/>
        <end position="151"/>
    </location>
</feature>
<dbReference type="Pfam" id="PF25019">
    <property type="entry name" value="LRR_R13L1-DRL21"/>
    <property type="match status" value="1"/>
</dbReference>
<comment type="caution">
    <text evidence="2">The sequence shown here is derived from an EMBL/GenBank/DDBJ whole genome shotgun (WGS) entry which is preliminary data.</text>
</comment>
<accession>A0ABS8TIT6</accession>
<organism evidence="2 3">
    <name type="scientific">Datura stramonium</name>
    <name type="common">Jimsonweed</name>
    <name type="synonym">Common thornapple</name>
    <dbReference type="NCBI Taxonomy" id="4076"/>
    <lineage>
        <taxon>Eukaryota</taxon>
        <taxon>Viridiplantae</taxon>
        <taxon>Streptophyta</taxon>
        <taxon>Embryophyta</taxon>
        <taxon>Tracheophyta</taxon>
        <taxon>Spermatophyta</taxon>
        <taxon>Magnoliopsida</taxon>
        <taxon>eudicotyledons</taxon>
        <taxon>Gunneridae</taxon>
        <taxon>Pentapetalae</taxon>
        <taxon>asterids</taxon>
        <taxon>lamiids</taxon>
        <taxon>Solanales</taxon>
        <taxon>Solanaceae</taxon>
        <taxon>Solanoideae</taxon>
        <taxon>Datureae</taxon>
        <taxon>Datura</taxon>
    </lineage>
</organism>
<protein>
    <recommendedName>
        <fullName evidence="1">R13L1/DRL21-like LRR repeat region domain-containing protein</fullName>
    </recommendedName>
</protein>
<dbReference type="PANTHER" id="PTHR47186">
    <property type="entry name" value="LEUCINE-RICH REPEAT-CONTAINING PROTEIN 57"/>
    <property type="match status" value="1"/>
</dbReference>
<dbReference type="Proteomes" id="UP000823775">
    <property type="component" value="Unassembled WGS sequence"/>
</dbReference>
<name>A0ABS8TIT6_DATST</name>
<dbReference type="Gene3D" id="3.80.10.10">
    <property type="entry name" value="Ribonuclease Inhibitor"/>
    <property type="match status" value="2"/>
</dbReference>
<evidence type="ECO:0000313" key="2">
    <source>
        <dbReference type="EMBL" id="MCD7471419.1"/>
    </source>
</evidence>
<evidence type="ECO:0000313" key="3">
    <source>
        <dbReference type="Proteomes" id="UP000823775"/>
    </source>
</evidence>
<proteinExistence type="predicted"/>
<dbReference type="InterPro" id="IPR056789">
    <property type="entry name" value="LRR_R13L1-DRL21"/>
</dbReference>
<reference evidence="2 3" key="1">
    <citation type="journal article" date="2021" name="BMC Genomics">
        <title>Datura genome reveals duplications of psychoactive alkaloid biosynthetic genes and high mutation rate following tissue culture.</title>
        <authorList>
            <person name="Rajewski A."/>
            <person name="Carter-House D."/>
            <person name="Stajich J."/>
            <person name="Litt A."/>
        </authorList>
    </citation>
    <scope>NUCLEOTIDE SEQUENCE [LARGE SCALE GENOMIC DNA]</scope>
    <source>
        <strain evidence="2">AR-01</strain>
    </source>
</reference>
<dbReference type="EMBL" id="JACEIK010001680">
    <property type="protein sequence ID" value="MCD7471419.1"/>
    <property type="molecule type" value="Genomic_DNA"/>
</dbReference>
<dbReference type="SUPFAM" id="SSF52058">
    <property type="entry name" value="L domain-like"/>
    <property type="match status" value="2"/>
</dbReference>
<sequence>MPSQISRLKNLIYLSKFIMGKGKELRIQDLGELQHLHGDLHISGLENVINGRDAASANLKDKKLIENLVMEWSDSDVEDSLSVRDTLDKLQPHRGLKSLKLCHVGGTRFPDWLGDNSFVNLETLHLESCNCFSLPALGQLASLKLLTTSKMDEIRNVGQEFYGDNSTIRPFQSLIFLKFEQMMAWERWQILSNGVFSSLEELHISKCPQLTGDFPSELLSLKQLVMTDCPKLILPHDGMTTLHIQGGFLQHLPSLRKMHMYGMPNLQEFPLSRLPLSLKELLIGTCDVLKFELVPDDTTGSCNTSLKTLTIENCDLLRDIPLGMFPGLQVLSIIGCKNLQTISVHCVAQTLNLQRLTIRNCDKLKLLPTQMNNVLQSLAFLNLNICQEIERFPEGGLPSSLQILYIIGCKKLMTN</sequence>
<gene>
    <name evidence="2" type="ORF">HAX54_011860</name>
</gene>
<dbReference type="InterPro" id="IPR032675">
    <property type="entry name" value="LRR_dom_sf"/>
</dbReference>
<dbReference type="PANTHER" id="PTHR47186:SF26">
    <property type="entry name" value="LEUCINE-RICH REPEAT DOMAIN, L DOMAIN-CONTAINING PROTEIN-RELATED"/>
    <property type="match status" value="1"/>
</dbReference>
<evidence type="ECO:0000259" key="1">
    <source>
        <dbReference type="Pfam" id="PF25019"/>
    </source>
</evidence>
<keyword evidence="3" id="KW-1185">Reference proteome</keyword>